<reference evidence="2 3" key="1">
    <citation type="submission" date="2019-07" db="EMBL/GenBank/DDBJ databases">
        <title>Allobacillus sp. nov. SKP isolated from shrimp paste of Euphausiacea.</title>
        <authorList>
            <person name="Kanchanasin P."/>
            <person name="Tanasupawat S."/>
            <person name="Shi W."/>
            <person name="Wu L."/>
            <person name="Ma J."/>
        </authorList>
    </citation>
    <scope>NUCLEOTIDE SEQUENCE [LARGE SCALE GENOMIC DNA]</scope>
    <source>
        <strain evidence="2 3">SKP4-8</strain>
    </source>
</reference>
<accession>A0A556PBP4</accession>
<evidence type="ECO:0000313" key="3">
    <source>
        <dbReference type="Proteomes" id="UP000316425"/>
    </source>
</evidence>
<dbReference type="Pfam" id="PF09578">
    <property type="entry name" value="Spore_YabQ"/>
    <property type="match status" value="1"/>
</dbReference>
<dbReference type="RefSeq" id="WP_144089377.1">
    <property type="nucleotide sequence ID" value="NZ_VMHE01000024.1"/>
</dbReference>
<feature type="transmembrane region" description="Helical" evidence="1">
    <location>
        <begin position="110"/>
        <end position="137"/>
    </location>
</feature>
<comment type="caution">
    <text evidence="2">The sequence shown here is derived from an EMBL/GenBank/DDBJ whole genome shotgun (WGS) entry which is preliminary data.</text>
</comment>
<keyword evidence="1" id="KW-0472">Membrane</keyword>
<evidence type="ECO:0000313" key="2">
    <source>
        <dbReference type="EMBL" id="TSJ61817.1"/>
    </source>
</evidence>
<evidence type="ECO:0000256" key="1">
    <source>
        <dbReference type="SAM" id="Phobius"/>
    </source>
</evidence>
<keyword evidence="3" id="KW-1185">Reference proteome</keyword>
<keyword evidence="1" id="KW-0812">Transmembrane</keyword>
<gene>
    <name evidence="2" type="primary">yabQ</name>
    <name evidence="2" type="ORF">FPQ13_10965</name>
</gene>
<protein>
    <submittedName>
        <fullName evidence="2">Spore cortex biosynthesis protein YabQ</fullName>
    </submittedName>
</protein>
<dbReference type="AlphaFoldDB" id="A0A556PBP4"/>
<feature type="transmembrane region" description="Helical" evidence="1">
    <location>
        <begin position="36"/>
        <end position="59"/>
    </location>
</feature>
<proteinExistence type="predicted"/>
<sequence>MTLSVQFLSMAVMVAGGIQAALTFDTYKQLFRPASFWRQIGVDIVFFLTEACVLFYFLYQINGGILKFYLFLAVALGISVYYALLQNWYLWLLDKLVRLVKGFVGMVWRIINRIFFQPIIWILLQVFTLIVFILHILQKVIGLIGKMVWWLIGPLIPEKIKRSGLSFLTKCSRIKDKLLFRIKSKMKR</sequence>
<feature type="transmembrane region" description="Helical" evidence="1">
    <location>
        <begin position="68"/>
        <end position="90"/>
    </location>
</feature>
<dbReference type="InterPro" id="IPR019074">
    <property type="entry name" value="YabQ"/>
</dbReference>
<dbReference type="OrthoDB" id="1653819at2"/>
<dbReference type="EMBL" id="VMHE01000024">
    <property type="protein sequence ID" value="TSJ61817.1"/>
    <property type="molecule type" value="Genomic_DNA"/>
</dbReference>
<dbReference type="NCBIfam" id="TIGR02893">
    <property type="entry name" value="spore_yabQ"/>
    <property type="match status" value="1"/>
</dbReference>
<organism evidence="2 3">
    <name type="scientific">Allobacillus salarius</name>
    <dbReference type="NCBI Taxonomy" id="1955272"/>
    <lineage>
        <taxon>Bacteria</taxon>
        <taxon>Bacillati</taxon>
        <taxon>Bacillota</taxon>
        <taxon>Bacilli</taxon>
        <taxon>Bacillales</taxon>
        <taxon>Bacillaceae</taxon>
        <taxon>Allobacillus</taxon>
    </lineage>
</organism>
<name>A0A556PBP4_9BACI</name>
<keyword evidence="1" id="KW-1133">Transmembrane helix</keyword>
<dbReference type="Proteomes" id="UP000316425">
    <property type="component" value="Unassembled WGS sequence"/>
</dbReference>